<dbReference type="InterPro" id="IPR013154">
    <property type="entry name" value="ADH-like_N"/>
</dbReference>
<dbReference type="AlphaFoldDB" id="A0A1E5H4X5"/>
<dbReference type="Pfam" id="PF13602">
    <property type="entry name" value="ADH_zinc_N_2"/>
    <property type="match status" value="1"/>
</dbReference>
<dbReference type="InterPro" id="IPR020843">
    <property type="entry name" value="ER"/>
</dbReference>
<dbReference type="InterPro" id="IPR036291">
    <property type="entry name" value="NAD(P)-bd_dom_sf"/>
</dbReference>
<evidence type="ECO:0000256" key="1">
    <source>
        <dbReference type="ARBA" id="ARBA00022857"/>
    </source>
</evidence>
<dbReference type="PANTHER" id="PTHR48106">
    <property type="entry name" value="QUINONE OXIDOREDUCTASE PIG3-RELATED"/>
    <property type="match status" value="1"/>
</dbReference>
<organism evidence="4 5">
    <name type="scientific">Enterococcus termitis</name>
    <dbReference type="NCBI Taxonomy" id="332950"/>
    <lineage>
        <taxon>Bacteria</taxon>
        <taxon>Bacillati</taxon>
        <taxon>Bacillota</taxon>
        <taxon>Bacilli</taxon>
        <taxon>Lactobacillales</taxon>
        <taxon>Enterococcaceae</taxon>
        <taxon>Enterococcus</taxon>
    </lineage>
</organism>
<comment type="caution">
    <text evidence="4">The sequence shown here is derived from an EMBL/GenBank/DDBJ whole genome shotgun (WGS) entry which is preliminary data.</text>
</comment>
<evidence type="ECO:0000313" key="5">
    <source>
        <dbReference type="Proteomes" id="UP000095094"/>
    </source>
</evidence>
<dbReference type="InterPro" id="IPR011032">
    <property type="entry name" value="GroES-like_sf"/>
</dbReference>
<evidence type="ECO:0000256" key="2">
    <source>
        <dbReference type="ARBA" id="ARBA00023002"/>
    </source>
</evidence>
<reference evidence="5" key="1">
    <citation type="submission" date="2016-09" db="EMBL/GenBank/DDBJ databases">
        <authorList>
            <person name="Gulvik C.A."/>
        </authorList>
    </citation>
    <scope>NUCLEOTIDE SEQUENCE [LARGE SCALE GENOMIC DNA]</scope>
    <source>
        <strain evidence="5">LMG 8895</strain>
    </source>
</reference>
<dbReference type="GO" id="GO:0070402">
    <property type="term" value="F:NADPH binding"/>
    <property type="evidence" value="ECO:0007669"/>
    <property type="project" value="TreeGrafter"/>
</dbReference>
<dbReference type="SMART" id="SM00829">
    <property type="entry name" value="PKS_ER"/>
    <property type="match status" value="1"/>
</dbReference>
<accession>A0A1E5H4X5</accession>
<dbReference type="RefSeq" id="WP_069662251.1">
    <property type="nucleotide sequence ID" value="NZ_JBHUJJ010000001.1"/>
</dbReference>
<dbReference type="EMBL" id="MIJY01000002">
    <property type="protein sequence ID" value="OEG19984.1"/>
    <property type="molecule type" value="Genomic_DNA"/>
</dbReference>
<sequence>MKAVVVYEAGGPEALIYKEIPRPSLKEGWSLVKVKGFGINHSEIFTREGKSPSVSFPRILGIECVGVIEQTTEPKSLPIGQKVVSIMGEMGRAYDGSYAEYVLIPNEQIYPVHTALGWKTLATIPETYYTAYGSYKNLKIQPSDRILVRGATSGVGIAFLKLIKGKYPNLVVTGTSRDMDKREKLLDAGFDRIIEDRRGVLQTHTSYDKIFELIGPATIKNSFKHLNEEGILCSTGQLGGQWFLETFDPIIDIKKNSYLTSFYSGNVDKETLNDLFAYIEEHEIDIKPEKVFQLKELKKAHEYLESAASFGKVIILNEGTMDDENR</sequence>
<evidence type="ECO:0000313" key="4">
    <source>
        <dbReference type="EMBL" id="OEG19984.1"/>
    </source>
</evidence>
<name>A0A1E5H4X5_9ENTE</name>
<proteinExistence type="predicted"/>
<dbReference type="Pfam" id="PF08240">
    <property type="entry name" value="ADH_N"/>
    <property type="match status" value="1"/>
</dbReference>
<keyword evidence="1" id="KW-0521">NADP</keyword>
<dbReference type="Gene3D" id="3.90.180.10">
    <property type="entry name" value="Medium-chain alcohol dehydrogenases, catalytic domain"/>
    <property type="match status" value="1"/>
</dbReference>
<dbReference type="OrthoDB" id="9792162at2"/>
<dbReference type="GO" id="GO:0016651">
    <property type="term" value="F:oxidoreductase activity, acting on NAD(P)H"/>
    <property type="evidence" value="ECO:0007669"/>
    <property type="project" value="TreeGrafter"/>
</dbReference>
<protein>
    <submittedName>
        <fullName evidence="4">Quinone oxidoreductase</fullName>
    </submittedName>
</protein>
<dbReference type="SUPFAM" id="SSF51735">
    <property type="entry name" value="NAD(P)-binding Rossmann-fold domains"/>
    <property type="match status" value="1"/>
</dbReference>
<dbReference type="Gene3D" id="3.40.50.720">
    <property type="entry name" value="NAD(P)-binding Rossmann-like Domain"/>
    <property type="match status" value="1"/>
</dbReference>
<keyword evidence="2" id="KW-0560">Oxidoreductase</keyword>
<dbReference type="Proteomes" id="UP000095094">
    <property type="component" value="Unassembled WGS sequence"/>
</dbReference>
<feature type="domain" description="Enoyl reductase (ER)" evidence="3">
    <location>
        <begin position="10"/>
        <end position="315"/>
    </location>
</feature>
<dbReference type="PATRIC" id="fig|332950.4.peg.605"/>
<keyword evidence="5" id="KW-1185">Reference proteome</keyword>
<evidence type="ECO:0000259" key="3">
    <source>
        <dbReference type="SMART" id="SM00829"/>
    </source>
</evidence>
<dbReference type="SUPFAM" id="SSF50129">
    <property type="entry name" value="GroES-like"/>
    <property type="match status" value="1"/>
</dbReference>
<gene>
    <name evidence="4" type="ORF">BCR25_14440</name>
</gene>